<gene>
    <name evidence="2" type="ORF">FB557_0608</name>
</gene>
<accession>A0A560WHL1</accession>
<dbReference type="OrthoDB" id="345573at2"/>
<protein>
    <submittedName>
        <fullName evidence="2">Triacylglycerol esterase/lipase EstA (Alpha/beta hydrolase family)</fullName>
    </submittedName>
</protein>
<keyword evidence="3" id="KW-1185">Reference proteome</keyword>
<dbReference type="Proteomes" id="UP000315628">
    <property type="component" value="Unassembled WGS sequence"/>
</dbReference>
<dbReference type="SUPFAM" id="SSF53474">
    <property type="entry name" value="alpha/beta-Hydrolases"/>
    <property type="match status" value="1"/>
</dbReference>
<name>A0A560WHL1_9MICO</name>
<comment type="caution">
    <text evidence="2">The sequence shown here is derived from an EMBL/GenBank/DDBJ whole genome shotgun (WGS) entry which is preliminary data.</text>
</comment>
<proteinExistence type="predicted"/>
<dbReference type="InterPro" id="IPR029058">
    <property type="entry name" value="AB_hydrolase_fold"/>
</dbReference>
<organism evidence="2 3">
    <name type="scientific">Marihabitans asiaticum</name>
    <dbReference type="NCBI Taxonomy" id="415218"/>
    <lineage>
        <taxon>Bacteria</taxon>
        <taxon>Bacillati</taxon>
        <taxon>Actinomycetota</taxon>
        <taxon>Actinomycetes</taxon>
        <taxon>Micrococcales</taxon>
        <taxon>Intrasporangiaceae</taxon>
        <taxon>Marihabitans</taxon>
    </lineage>
</organism>
<evidence type="ECO:0000313" key="3">
    <source>
        <dbReference type="Proteomes" id="UP000315628"/>
    </source>
</evidence>
<reference evidence="2 3" key="1">
    <citation type="submission" date="2019-06" db="EMBL/GenBank/DDBJ databases">
        <title>Sequencing the genomes of 1000 actinobacteria strains.</title>
        <authorList>
            <person name="Klenk H.-P."/>
        </authorList>
    </citation>
    <scope>NUCLEOTIDE SEQUENCE [LARGE SCALE GENOMIC DNA]</scope>
    <source>
        <strain evidence="2 3">DSM 18935</strain>
    </source>
</reference>
<dbReference type="EMBL" id="VIUW01000001">
    <property type="protein sequence ID" value="TWD17050.1"/>
    <property type="molecule type" value="Genomic_DNA"/>
</dbReference>
<sequence>MNTALEEFRPSAADEAAAAPSTLVAAAEVPRVVLAVDAYVLASPLLRLAPRGDGHPVLVLPGLLAGDWSTLALRRFLRRQGFHPYKWHLGRNVGPTAAVRAELPAAIERISRRNRSTVSVIGWSLGGIYARDLAHQHPEHIRQVITLASPYRLRTPGQSRAHNAYHRYSHLHAVEGDPAQVTGMSPHPLSVPSTSIYSRMDGIVAWQHCIEPESEQSENLRVRSSHLGIGFDPHVLYAIADRLAQPEGEWSPFAPPKALAPLFPAPDNPHQEVLDE</sequence>
<keyword evidence="2" id="KW-0378">Hydrolase</keyword>
<feature type="region of interest" description="Disordered" evidence="1">
    <location>
        <begin position="255"/>
        <end position="276"/>
    </location>
</feature>
<dbReference type="RefSeq" id="WP_144855450.1">
    <property type="nucleotide sequence ID" value="NZ_BAAAYT010000002.1"/>
</dbReference>
<dbReference type="AlphaFoldDB" id="A0A560WHL1"/>
<dbReference type="Gene3D" id="3.40.50.1820">
    <property type="entry name" value="alpha/beta hydrolase"/>
    <property type="match status" value="1"/>
</dbReference>
<evidence type="ECO:0000313" key="2">
    <source>
        <dbReference type="EMBL" id="TWD17050.1"/>
    </source>
</evidence>
<evidence type="ECO:0000256" key="1">
    <source>
        <dbReference type="SAM" id="MobiDB-lite"/>
    </source>
</evidence>
<dbReference type="GO" id="GO:0016787">
    <property type="term" value="F:hydrolase activity"/>
    <property type="evidence" value="ECO:0007669"/>
    <property type="project" value="UniProtKB-KW"/>
</dbReference>